<evidence type="ECO:0000313" key="2">
    <source>
        <dbReference type="EMBL" id="CAJ0865915.1"/>
    </source>
</evidence>
<proteinExistence type="predicted"/>
<reference evidence="2" key="1">
    <citation type="submission" date="2023-07" db="EMBL/GenBank/DDBJ databases">
        <authorList>
            <person name="Peeters C."/>
        </authorList>
    </citation>
    <scope>NUCLEOTIDE SEQUENCE</scope>
    <source>
        <strain evidence="2">R-77567</strain>
    </source>
</reference>
<keyword evidence="1" id="KW-1133">Transmembrane helix</keyword>
<dbReference type="AlphaFoldDB" id="A0AAD2F8N1"/>
<accession>A0AAD2F8N1</accession>
<organism evidence="2 3">
    <name type="scientific">Ralstonia flatus</name>
    <dbReference type="NCBI Taxonomy" id="3058601"/>
    <lineage>
        <taxon>Bacteria</taxon>
        <taxon>Pseudomonadati</taxon>
        <taxon>Pseudomonadota</taxon>
        <taxon>Betaproteobacteria</taxon>
        <taxon>Burkholderiales</taxon>
        <taxon>Burkholderiaceae</taxon>
        <taxon>Ralstonia</taxon>
    </lineage>
</organism>
<comment type="caution">
    <text evidence="2">The sequence shown here is derived from an EMBL/GenBank/DDBJ whole genome shotgun (WGS) entry which is preliminary data.</text>
</comment>
<dbReference type="PANTHER" id="PTHR32309">
    <property type="entry name" value="TYROSINE-PROTEIN KINASE"/>
    <property type="match status" value="1"/>
</dbReference>
<name>A0AAD2F8N1_9RALS</name>
<feature type="transmembrane region" description="Helical" evidence="1">
    <location>
        <begin position="34"/>
        <end position="52"/>
    </location>
</feature>
<dbReference type="PANTHER" id="PTHR32309:SF31">
    <property type="entry name" value="CAPSULAR EXOPOLYSACCHARIDE FAMILY"/>
    <property type="match status" value="1"/>
</dbReference>
<evidence type="ECO:0000256" key="1">
    <source>
        <dbReference type="SAM" id="Phobius"/>
    </source>
</evidence>
<feature type="transmembrane region" description="Helical" evidence="1">
    <location>
        <begin position="264"/>
        <end position="284"/>
    </location>
</feature>
<dbReference type="EMBL" id="CAUDKO010000003">
    <property type="protein sequence ID" value="CAJ0865915.1"/>
    <property type="molecule type" value="Genomic_DNA"/>
</dbReference>
<evidence type="ECO:0008006" key="4">
    <source>
        <dbReference type="Google" id="ProtNLM"/>
    </source>
</evidence>
<dbReference type="RefSeq" id="WP_316857079.1">
    <property type="nucleotide sequence ID" value="NZ_CAUDKO010000003.1"/>
</dbReference>
<dbReference type="InterPro" id="IPR006311">
    <property type="entry name" value="TAT_signal"/>
</dbReference>
<dbReference type="Proteomes" id="UP001190491">
    <property type="component" value="Unassembled WGS sequence"/>
</dbReference>
<evidence type="ECO:0000313" key="3">
    <source>
        <dbReference type="Proteomes" id="UP001190491"/>
    </source>
</evidence>
<dbReference type="PROSITE" id="PS51318">
    <property type="entry name" value="TAT"/>
    <property type="match status" value="1"/>
</dbReference>
<keyword evidence="1" id="KW-0472">Membrane</keyword>
<sequence length="296" mass="32456">MNSDPRFDDNRPSDAAIVMLAQATQFSRRHLNKLALVGIAGGALALIVALVLPKQWEASAVIQVGQIASETPQSPPILVETVGRAVERLQLPQFEDVVLQKLGLPLGNGESADSELIRSSLKATQIKNADLIEKNVRGFSQADAKRYAQAFLDELIGAHALIAKPSIDKSNANMAEVTRQIAAGEARKAELLALTRVRDPAKAAERFPESVLLASLAAENDKQLQLLRQREISIREQLSPERTFNTRLFGPVYVSRRHVYPRSLLFAAGGLALGLLIAIGWGLISDFRRGFIQWQR</sequence>
<keyword evidence="1" id="KW-0812">Transmembrane</keyword>
<protein>
    <recommendedName>
        <fullName evidence="4">Polysaccharide chain length determinant N-terminal domain-containing protein</fullName>
    </recommendedName>
</protein>
<dbReference type="InterPro" id="IPR050445">
    <property type="entry name" value="Bact_polysacc_biosynth/exp"/>
</dbReference>
<gene>
    <name evidence="2" type="ORF">R77567_01977</name>
</gene>